<dbReference type="AlphaFoldDB" id="A0A562UW55"/>
<dbReference type="Proteomes" id="UP000320547">
    <property type="component" value="Unassembled WGS sequence"/>
</dbReference>
<gene>
    <name evidence="2" type="ORF">JN10_1499</name>
</gene>
<comment type="caution">
    <text evidence="2">The sequence shown here is derived from an EMBL/GenBank/DDBJ whole genome shotgun (WGS) entry which is preliminary data.</text>
</comment>
<proteinExistence type="predicted"/>
<reference evidence="2 3" key="1">
    <citation type="submission" date="2019-07" db="EMBL/GenBank/DDBJ databases">
        <title>Genomic Encyclopedia of Archaeal and Bacterial Type Strains, Phase II (KMG-II): from individual species to whole genera.</title>
        <authorList>
            <person name="Goeker M."/>
        </authorList>
    </citation>
    <scope>NUCLEOTIDE SEQUENCE [LARGE SCALE GENOMIC DNA]</scope>
    <source>
        <strain evidence="2 3">ATCC BAA-2084</strain>
    </source>
</reference>
<organism evidence="2 3">
    <name type="scientific">Altererythrobacter ishigakiensis</name>
    <dbReference type="NCBI Taxonomy" id="476157"/>
    <lineage>
        <taxon>Bacteria</taxon>
        <taxon>Pseudomonadati</taxon>
        <taxon>Pseudomonadota</taxon>
        <taxon>Alphaproteobacteria</taxon>
        <taxon>Sphingomonadales</taxon>
        <taxon>Erythrobacteraceae</taxon>
        <taxon>Altererythrobacter</taxon>
    </lineage>
</organism>
<keyword evidence="1" id="KW-1133">Transmembrane helix</keyword>
<evidence type="ECO:0000313" key="3">
    <source>
        <dbReference type="Proteomes" id="UP000320547"/>
    </source>
</evidence>
<accession>A0A562UW55</accession>
<keyword evidence="3" id="KW-1185">Reference proteome</keyword>
<feature type="transmembrane region" description="Helical" evidence="1">
    <location>
        <begin position="20"/>
        <end position="37"/>
    </location>
</feature>
<dbReference type="EMBL" id="VLLK01000001">
    <property type="protein sequence ID" value="TWJ09851.1"/>
    <property type="molecule type" value="Genomic_DNA"/>
</dbReference>
<keyword evidence="1" id="KW-0472">Membrane</keyword>
<evidence type="ECO:0000256" key="1">
    <source>
        <dbReference type="SAM" id="Phobius"/>
    </source>
</evidence>
<sequence length="56" mass="6215">MDENGRNGGRILPNVTNRKLIWFGSILLVLFLAWIDGGEEALHPISQEIAVPENAE</sequence>
<keyword evidence="1" id="KW-0812">Transmembrane</keyword>
<protein>
    <submittedName>
        <fullName evidence="2">Uncharacterized protein</fullName>
    </submittedName>
</protein>
<evidence type="ECO:0000313" key="2">
    <source>
        <dbReference type="EMBL" id="TWJ09851.1"/>
    </source>
</evidence>
<name>A0A562UW55_9SPHN</name>